<gene>
    <name evidence="3" type="ORF">EJB05_11461</name>
</gene>
<evidence type="ECO:0000256" key="1">
    <source>
        <dbReference type="SAM" id="MobiDB-lite"/>
    </source>
</evidence>
<dbReference type="OrthoDB" id="681537at2759"/>
<feature type="region of interest" description="Disordered" evidence="1">
    <location>
        <begin position="1"/>
        <end position="34"/>
    </location>
</feature>
<evidence type="ECO:0000313" key="3">
    <source>
        <dbReference type="EMBL" id="TVU38107.1"/>
    </source>
</evidence>
<feature type="compositionally biased region" description="Basic and acidic residues" evidence="1">
    <location>
        <begin position="24"/>
        <end position="34"/>
    </location>
</feature>
<dbReference type="AlphaFoldDB" id="A0A5J9VRD8"/>
<evidence type="ECO:0000259" key="2">
    <source>
        <dbReference type="Pfam" id="PF20241"/>
    </source>
</evidence>
<name>A0A5J9VRD8_9POAL</name>
<feature type="domain" description="DUF6598" evidence="2">
    <location>
        <begin position="184"/>
        <end position="429"/>
    </location>
</feature>
<dbReference type="Proteomes" id="UP000324897">
    <property type="component" value="Chromosome 4"/>
</dbReference>
<feature type="region of interest" description="Disordered" evidence="1">
    <location>
        <begin position="119"/>
        <end position="141"/>
    </location>
</feature>
<comment type="caution">
    <text evidence="3">The sequence shown here is derived from an EMBL/GenBank/DDBJ whole genome shotgun (WGS) entry which is preliminary data.</text>
</comment>
<dbReference type="PANTHER" id="PTHR33065">
    <property type="entry name" value="OS07G0486400 PROTEIN"/>
    <property type="match status" value="1"/>
</dbReference>
<dbReference type="PANTHER" id="PTHR33065:SF177">
    <property type="entry name" value="OS08G0141000 PROTEIN"/>
    <property type="match status" value="1"/>
</dbReference>
<dbReference type="EMBL" id="RWGY01000007">
    <property type="protein sequence ID" value="TVU38107.1"/>
    <property type="molecule type" value="Genomic_DNA"/>
</dbReference>
<accession>A0A5J9VRD8</accession>
<proteinExistence type="predicted"/>
<dbReference type="Gramene" id="TVU38107">
    <property type="protein sequence ID" value="TVU38107"/>
    <property type="gene ID" value="EJB05_11461"/>
</dbReference>
<dbReference type="Pfam" id="PF20241">
    <property type="entry name" value="DUF6598"/>
    <property type="match status" value="1"/>
</dbReference>
<protein>
    <recommendedName>
        <fullName evidence="2">DUF6598 domain-containing protein</fullName>
    </recommendedName>
</protein>
<dbReference type="InterPro" id="IPR046533">
    <property type="entry name" value="DUF6598"/>
</dbReference>
<evidence type="ECO:0000313" key="4">
    <source>
        <dbReference type="Proteomes" id="UP000324897"/>
    </source>
</evidence>
<feature type="compositionally biased region" description="Basic residues" evidence="1">
    <location>
        <begin position="10"/>
        <end position="23"/>
    </location>
</feature>
<sequence length="446" mass="49892">METVVAMVRGGRRKEKPVRQPKKTKAELEDEKAEREDLDRRFEEYLRLSAMAPDVEVVVKEEGALPPSADEEPQDCFGLDLCAIIGMKGEEKKAAARLVLDAWLAENNAREREVLKAEPMEPAANNRRKVEERNEDSDPEQWFRDGWADSWSRFHGAYEDTTKLGPMRFTDDPAPEWSALPRSTLQVFSVKVAGIRGGLRWPLDVFGNIVVRDSVDFNRNIIFNRSRDSCQTLTEENQCLALAGPTRGVVWCDTIIIEANLTVKGTTESEDKDLSVLAVPLIGSNNEDSRLFRCYETSKLSTLGFTLGHIAGSVEATIFVRLINGSCFGGKFSAFAAGIRHRKVKRIHNEEIVLLDSGREKVPNDDNGEIQLSRRVVSVETGGVLKIKACVRKTSESDKMVGELVFRPKKAERSYGVLDAGFCKMQVTVAWSLMSLDGRCKYIASQ</sequence>
<organism evidence="3 4">
    <name type="scientific">Eragrostis curvula</name>
    <name type="common">weeping love grass</name>
    <dbReference type="NCBI Taxonomy" id="38414"/>
    <lineage>
        <taxon>Eukaryota</taxon>
        <taxon>Viridiplantae</taxon>
        <taxon>Streptophyta</taxon>
        <taxon>Embryophyta</taxon>
        <taxon>Tracheophyta</taxon>
        <taxon>Spermatophyta</taxon>
        <taxon>Magnoliopsida</taxon>
        <taxon>Liliopsida</taxon>
        <taxon>Poales</taxon>
        <taxon>Poaceae</taxon>
        <taxon>PACMAD clade</taxon>
        <taxon>Chloridoideae</taxon>
        <taxon>Eragrostideae</taxon>
        <taxon>Eragrostidinae</taxon>
        <taxon>Eragrostis</taxon>
    </lineage>
</organism>
<reference evidence="3 4" key="1">
    <citation type="journal article" date="2019" name="Sci. Rep.">
        <title>A high-quality genome of Eragrostis curvula grass provides insights into Poaceae evolution and supports new strategies to enhance forage quality.</title>
        <authorList>
            <person name="Carballo J."/>
            <person name="Santos B.A.C.M."/>
            <person name="Zappacosta D."/>
            <person name="Garbus I."/>
            <person name="Selva J.P."/>
            <person name="Gallo C.A."/>
            <person name="Diaz A."/>
            <person name="Albertini E."/>
            <person name="Caccamo M."/>
            <person name="Echenique V."/>
        </authorList>
    </citation>
    <scope>NUCLEOTIDE SEQUENCE [LARGE SCALE GENOMIC DNA]</scope>
    <source>
        <strain evidence="4">cv. Victoria</strain>
        <tissue evidence="3">Leaf</tissue>
    </source>
</reference>
<keyword evidence="4" id="KW-1185">Reference proteome</keyword>